<dbReference type="PANTHER" id="PTHR30093">
    <property type="entry name" value="GENERAL SECRETION PATHWAY PROTEIN G"/>
    <property type="match status" value="1"/>
</dbReference>
<gene>
    <name evidence="3" type="ORF">STSP1_01123</name>
</gene>
<dbReference type="STRING" id="1941349.STSP1_01123"/>
<organism evidence="3 4">
    <name type="scientific">Sedimentisphaera salicampi</name>
    <dbReference type="NCBI Taxonomy" id="1941349"/>
    <lineage>
        <taxon>Bacteria</taxon>
        <taxon>Pseudomonadati</taxon>
        <taxon>Planctomycetota</taxon>
        <taxon>Phycisphaerae</taxon>
        <taxon>Sedimentisphaerales</taxon>
        <taxon>Sedimentisphaeraceae</taxon>
        <taxon>Sedimentisphaera</taxon>
    </lineage>
</organism>
<keyword evidence="2" id="KW-0472">Membrane</keyword>
<evidence type="ECO:0000256" key="1">
    <source>
        <dbReference type="SAM" id="MobiDB-lite"/>
    </source>
</evidence>
<dbReference type="EMBL" id="CP021023">
    <property type="protein sequence ID" value="ARN56733.1"/>
    <property type="molecule type" value="Genomic_DNA"/>
</dbReference>
<dbReference type="Gene3D" id="3.30.700.10">
    <property type="entry name" value="Glycoprotein, Type 4 Pilin"/>
    <property type="match status" value="1"/>
</dbReference>
<feature type="compositionally biased region" description="Polar residues" evidence="1">
    <location>
        <begin position="274"/>
        <end position="285"/>
    </location>
</feature>
<sequence length="285" mass="32258">MDIKKINFISKGTLTMSFLRTKKTRPTFGFTLIELLVVISIIALLMAILMPALGKARKQARYTVCASNQRSIVTATLTYAANNDHSFMKNQLYYRGEWIDYTIPYEWSVTLVDRLLPYIGEDKDVISCPGNNSIYQKPVRPVWDQSGEQRMWATSLLYLPGLYDPQDPEGWNDRNPKAALPKVEKNDSDALITTDWNIYNANEGWGNVNHAEGGSKFGSIETSSGDYRLEDILRAIEGANRGYIDGHVERVDPEVMGTDNKPVMSDEGRKGHYSHSSGNSRPYFW</sequence>
<evidence type="ECO:0000313" key="3">
    <source>
        <dbReference type="EMBL" id="ARN56733.1"/>
    </source>
</evidence>
<keyword evidence="4" id="KW-1185">Reference proteome</keyword>
<dbReference type="Pfam" id="PF07963">
    <property type="entry name" value="N_methyl"/>
    <property type="match status" value="1"/>
</dbReference>
<keyword evidence="2" id="KW-1133">Transmembrane helix</keyword>
<dbReference type="KEGG" id="pbp:STSP1_01123"/>
<evidence type="ECO:0000313" key="4">
    <source>
        <dbReference type="Proteomes" id="UP000193334"/>
    </source>
</evidence>
<dbReference type="InterPro" id="IPR045584">
    <property type="entry name" value="Pilin-like"/>
</dbReference>
<dbReference type="PANTHER" id="PTHR30093:SF2">
    <property type="entry name" value="TYPE II SECRETION SYSTEM PROTEIN H"/>
    <property type="match status" value="1"/>
</dbReference>
<keyword evidence="2" id="KW-0812">Transmembrane</keyword>
<dbReference type="InterPro" id="IPR012902">
    <property type="entry name" value="N_methyl_site"/>
</dbReference>
<accession>A0A1W6LLV8</accession>
<dbReference type="AlphaFoldDB" id="A0A1W6LLV8"/>
<protein>
    <submittedName>
        <fullName evidence="3">Type II secretion system protein G</fullName>
    </submittedName>
</protein>
<name>A0A1W6LLV8_9BACT</name>
<dbReference type="SUPFAM" id="SSF54523">
    <property type="entry name" value="Pili subunits"/>
    <property type="match status" value="1"/>
</dbReference>
<proteinExistence type="predicted"/>
<dbReference type="Proteomes" id="UP000193334">
    <property type="component" value="Chromosome"/>
</dbReference>
<feature type="region of interest" description="Disordered" evidence="1">
    <location>
        <begin position="254"/>
        <end position="285"/>
    </location>
</feature>
<feature type="transmembrane region" description="Helical" evidence="2">
    <location>
        <begin position="28"/>
        <end position="53"/>
    </location>
</feature>
<reference evidence="4" key="1">
    <citation type="submission" date="2017-04" db="EMBL/GenBank/DDBJ databases">
        <title>Comparative genomics and description of representatives of a novel lineage of planctomycetes thriving in anoxic sediments.</title>
        <authorList>
            <person name="Spring S."/>
            <person name="Bunk B."/>
            <person name="Sproer C."/>
        </authorList>
    </citation>
    <scope>NUCLEOTIDE SEQUENCE [LARGE SCALE GENOMIC DNA]</scope>
    <source>
        <strain evidence="4">ST-PulAB-D4</strain>
    </source>
</reference>
<evidence type="ECO:0000256" key="2">
    <source>
        <dbReference type="SAM" id="Phobius"/>
    </source>
</evidence>
<dbReference type="NCBIfam" id="TIGR02532">
    <property type="entry name" value="IV_pilin_GFxxxE"/>
    <property type="match status" value="1"/>
</dbReference>